<dbReference type="PANTHER" id="PTHR43280">
    <property type="entry name" value="ARAC-FAMILY TRANSCRIPTIONAL REGULATOR"/>
    <property type="match status" value="1"/>
</dbReference>
<dbReference type="SMART" id="SM00448">
    <property type="entry name" value="REC"/>
    <property type="match status" value="1"/>
</dbReference>
<dbReference type="PROSITE" id="PS01124">
    <property type="entry name" value="HTH_ARAC_FAMILY_2"/>
    <property type="match status" value="1"/>
</dbReference>
<comment type="caution">
    <text evidence="9">The sequence shown here is derived from an EMBL/GenBank/DDBJ whole genome shotgun (WGS) entry which is preliminary data.</text>
</comment>
<evidence type="ECO:0000259" key="7">
    <source>
        <dbReference type="PROSITE" id="PS01124"/>
    </source>
</evidence>
<protein>
    <recommendedName>
        <fullName evidence="1">Stage 0 sporulation protein A homolog</fullName>
    </recommendedName>
</protein>
<reference evidence="9 10" key="1">
    <citation type="submission" date="2017-02" db="EMBL/GenBank/DDBJ databases">
        <title>Genome sequence of Clostridium beijerinckii Br21.</title>
        <authorList>
            <person name="Fonseca B.C."/>
            <person name="Guazzaroni M.E."/>
            <person name="Riano-Pachon D.M."/>
            <person name="Reginatto V."/>
        </authorList>
    </citation>
    <scope>NUCLEOTIDE SEQUENCE [LARGE SCALE GENOMIC DNA]</scope>
    <source>
        <strain evidence="9 10">Br21</strain>
    </source>
</reference>
<dbReference type="AlphaFoldDB" id="A0A1S9N5S9"/>
<gene>
    <name evidence="9" type="ORF">CBEIBR21_13845</name>
</gene>
<dbReference type="Pfam" id="PF12833">
    <property type="entry name" value="HTH_18"/>
    <property type="match status" value="1"/>
</dbReference>
<dbReference type="SUPFAM" id="SSF46689">
    <property type="entry name" value="Homeodomain-like"/>
    <property type="match status" value="1"/>
</dbReference>
<feature type="modified residue" description="4-aspartylphosphate" evidence="6">
    <location>
        <position position="55"/>
    </location>
</feature>
<dbReference type="PROSITE" id="PS50110">
    <property type="entry name" value="RESPONSE_REGULATORY"/>
    <property type="match status" value="1"/>
</dbReference>
<sequence length="347" mass="40636">MYEILFVDDDECIGFIASKFKLWNNSNFKIKSQARNGKEALEILEKETFDLIITDIRMPIIDGLELIKIMRENGDKTAVILSSTYSDFEYAKKGLQLGAIDYIVKPFSEEDLSKALFRTEKLLLENEKETKKIISDDSISEAKIQQWYNHIIHYERSKSQLIGEFYRELEELFPEKNEIYPKLINNIILHEIWNRICNTFPWITYIEDFKVISQDGQFTFEVEVLVESLQSIVKQYELNKYDSVINKICSIIVEHISNDKILDVVSSEVGLSKDYMGKLFRSKLGMTLGEYCTKVKIQYAKKMLQDSNMKVYEISEFLGYSTVDYFSKLFKNNVGLTPMQYRKQLIV</sequence>
<dbReference type="EMBL" id="MWMH01000004">
    <property type="protein sequence ID" value="OOP72894.1"/>
    <property type="molecule type" value="Genomic_DNA"/>
</dbReference>
<feature type="domain" description="Response regulatory" evidence="8">
    <location>
        <begin position="3"/>
        <end position="120"/>
    </location>
</feature>
<keyword evidence="3 9" id="KW-0238">DNA-binding</keyword>
<name>A0A1S9N5S9_CLOBE</name>
<dbReference type="InterPro" id="IPR020449">
    <property type="entry name" value="Tscrpt_reg_AraC-type_HTH"/>
</dbReference>
<dbReference type="InterPro" id="IPR018060">
    <property type="entry name" value="HTH_AraC"/>
</dbReference>
<feature type="domain" description="HTH araC/xylS-type" evidence="7">
    <location>
        <begin position="246"/>
        <end position="344"/>
    </location>
</feature>
<evidence type="ECO:0000256" key="5">
    <source>
        <dbReference type="ARBA" id="ARBA00024867"/>
    </source>
</evidence>
<dbReference type="Gene3D" id="1.10.10.60">
    <property type="entry name" value="Homeodomain-like"/>
    <property type="match status" value="2"/>
</dbReference>
<keyword evidence="6" id="KW-0597">Phosphoprotein</keyword>
<dbReference type="GO" id="GO:0003700">
    <property type="term" value="F:DNA-binding transcription factor activity"/>
    <property type="evidence" value="ECO:0007669"/>
    <property type="project" value="InterPro"/>
</dbReference>
<comment type="function">
    <text evidence="5">May play the central regulatory role in sporulation. It may be an element of the effector pathway responsible for the activation of sporulation genes in response to nutritional stress. Spo0A may act in concert with spo0H (a sigma factor) to control the expression of some genes that are critical to the sporulation process.</text>
</comment>
<evidence type="ECO:0000256" key="6">
    <source>
        <dbReference type="PROSITE-ProRule" id="PRU00169"/>
    </source>
</evidence>
<dbReference type="GO" id="GO:0043565">
    <property type="term" value="F:sequence-specific DNA binding"/>
    <property type="evidence" value="ECO:0007669"/>
    <property type="project" value="InterPro"/>
</dbReference>
<dbReference type="Pfam" id="PF00072">
    <property type="entry name" value="Response_reg"/>
    <property type="match status" value="1"/>
</dbReference>
<dbReference type="Proteomes" id="UP000190959">
    <property type="component" value="Unassembled WGS sequence"/>
</dbReference>
<evidence type="ECO:0000259" key="8">
    <source>
        <dbReference type="PROSITE" id="PS50110"/>
    </source>
</evidence>
<accession>A0A1S9N5S9</accession>
<dbReference type="PANTHER" id="PTHR43280:SF10">
    <property type="entry name" value="REGULATORY PROTEIN POCR"/>
    <property type="match status" value="1"/>
</dbReference>
<dbReference type="SMART" id="SM00342">
    <property type="entry name" value="HTH_ARAC"/>
    <property type="match status" value="1"/>
</dbReference>
<dbReference type="CDD" id="cd17536">
    <property type="entry name" value="REC_YesN-like"/>
    <property type="match status" value="1"/>
</dbReference>
<dbReference type="Gene3D" id="3.40.50.2300">
    <property type="match status" value="1"/>
</dbReference>
<evidence type="ECO:0000256" key="4">
    <source>
        <dbReference type="ARBA" id="ARBA00023163"/>
    </source>
</evidence>
<dbReference type="InterPro" id="IPR011006">
    <property type="entry name" value="CheY-like_superfamily"/>
</dbReference>
<evidence type="ECO:0000256" key="3">
    <source>
        <dbReference type="ARBA" id="ARBA00023125"/>
    </source>
</evidence>
<dbReference type="RefSeq" id="WP_008423967.1">
    <property type="nucleotide sequence ID" value="NZ_MWMH01000004.1"/>
</dbReference>
<dbReference type="InterPro" id="IPR001789">
    <property type="entry name" value="Sig_transdc_resp-reg_receiver"/>
</dbReference>
<dbReference type="PRINTS" id="PR00032">
    <property type="entry name" value="HTHARAC"/>
</dbReference>
<evidence type="ECO:0000256" key="1">
    <source>
        <dbReference type="ARBA" id="ARBA00018672"/>
    </source>
</evidence>
<evidence type="ECO:0000313" key="9">
    <source>
        <dbReference type="EMBL" id="OOP72894.1"/>
    </source>
</evidence>
<evidence type="ECO:0000313" key="10">
    <source>
        <dbReference type="Proteomes" id="UP000190959"/>
    </source>
</evidence>
<keyword evidence="4" id="KW-0804">Transcription</keyword>
<keyword evidence="2" id="KW-0805">Transcription regulation</keyword>
<dbReference type="GO" id="GO:0000160">
    <property type="term" value="P:phosphorelay signal transduction system"/>
    <property type="evidence" value="ECO:0007669"/>
    <property type="project" value="InterPro"/>
</dbReference>
<evidence type="ECO:0000256" key="2">
    <source>
        <dbReference type="ARBA" id="ARBA00023015"/>
    </source>
</evidence>
<organism evidence="9 10">
    <name type="scientific">Clostridium beijerinckii</name>
    <name type="common">Clostridium MP</name>
    <dbReference type="NCBI Taxonomy" id="1520"/>
    <lineage>
        <taxon>Bacteria</taxon>
        <taxon>Bacillati</taxon>
        <taxon>Bacillota</taxon>
        <taxon>Clostridia</taxon>
        <taxon>Eubacteriales</taxon>
        <taxon>Clostridiaceae</taxon>
        <taxon>Clostridium</taxon>
    </lineage>
</organism>
<proteinExistence type="predicted"/>
<dbReference type="SUPFAM" id="SSF52172">
    <property type="entry name" value="CheY-like"/>
    <property type="match status" value="1"/>
</dbReference>
<dbReference type="InterPro" id="IPR009057">
    <property type="entry name" value="Homeodomain-like_sf"/>
</dbReference>